<evidence type="ECO:0008006" key="2">
    <source>
        <dbReference type="Google" id="ProtNLM"/>
    </source>
</evidence>
<name>Q46YP3_CUPPJ</name>
<gene>
    <name evidence="1" type="ordered locus">Reut_A2378</name>
</gene>
<dbReference type="KEGG" id="reu:Reut_A2378"/>
<dbReference type="HOGENOM" id="CLU_2379610_0_0_4"/>
<sequence length="99" mass="11195">MATATTIRKVILADGEEIVLDGPRTIDQIRDRIGADYLDTVRLRDRRHVMLVDDDGHPKGLRVNEKETRLYWDVCIPGTTHQIRGAVVIVPDSDFGRSL</sequence>
<organism evidence="1">
    <name type="scientific">Cupriavidus pinatubonensis (strain JMP 134 / LMG 1197)</name>
    <name type="common">Cupriavidus necator (strain JMP 134)</name>
    <dbReference type="NCBI Taxonomy" id="264198"/>
    <lineage>
        <taxon>Bacteria</taxon>
        <taxon>Pseudomonadati</taxon>
        <taxon>Pseudomonadota</taxon>
        <taxon>Betaproteobacteria</taxon>
        <taxon>Burkholderiales</taxon>
        <taxon>Burkholderiaceae</taxon>
        <taxon>Cupriavidus</taxon>
    </lineage>
</organism>
<evidence type="ECO:0000313" key="1">
    <source>
        <dbReference type="EMBL" id="AAZ61740.1"/>
    </source>
</evidence>
<accession>Q46YP3</accession>
<protein>
    <recommendedName>
        <fullName evidence="2">DUF3846 domain-containing protein</fullName>
    </recommendedName>
</protein>
<reference evidence="1" key="1">
    <citation type="submission" date="2005-08" db="EMBL/GenBank/DDBJ databases">
        <title>Complete sequence of Chromosome1 of Ralstonia eutropha JMP134.</title>
        <authorList>
            <person name="Copeland A."/>
            <person name="Lucas S."/>
            <person name="Lapidus A."/>
            <person name="Barry K."/>
            <person name="Detter J.C."/>
            <person name="Glavina T."/>
            <person name="Hammon N."/>
            <person name="Israni S."/>
            <person name="Pitluck S."/>
            <person name="Goltsman E."/>
            <person name="Martinez M."/>
            <person name="Schmutz J."/>
            <person name="Larimer F."/>
            <person name="Land M."/>
            <person name="Lykidis A."/>
            <person name="Richardson P."/>
        </authorList>
    </citation>
    <scope>NUCLEOTIDE SEQUENCE</scope>
    <source>
        <strain evidence="1">JMP134</strain>
    </source>
</reference>
<dbReference type="OrthoDB" id="8656862at2"/>
<dbReference type="EMBL" id="CP000090">
    <property type="protein sequence ID" value="AAZ61740.1"/>
    <property type="molecule type" value="Genomic_DNA"/>
</dbReference>
<dbReference type="eggNOG" id="ENOG502ZJYS">
    <property type="taxonomic scope" value="Bacteria"/>
</dbReference>
<dbReference type="STRING" id="264198.Reut_A2378"/>
<proteinExistence type="predicted"/>
<dbReference type="AlphaFoldDB" id="Q46YP3"/>